<dbReference type="EMBL" id="MTYJ01000206">
    <property type="protein sequence ID" value="OWA50845.1"/>
    <property type="molecule type" value="Genomic_DNA"/>
</dbReference>
<proteinExistence type="predicted"/>
<dbReference type="Gene3D" id="3.30.30.120">
    <property type="entry name" value="Diapause-specific peptide"/>
    <property type="match status" value="1"/>
</dbReference>
<reference evidence="3" key="1">
    <citation type="submission" date="2017-01" db="EMBL/GenBank/DDBJ databases">
        <title>Comparative genomics of anhydrobiosis in the tardigrade Hypsibius dujardini.</title>
        <authorList>
            <person name="Yoshida Y."/>
            <person name="Koutsovoulos G."/>
            <person name="Laetsch D."/>
            <person name="Stevens L."/>
            <person name="Kumar S."/>
            <person name="Horikawa D."/>
            <person name="Ishino K."/>
            <person name="Komine S."/>
            <person name="Tomita M."/>
            <person name="Blaxter M."/>
            <person name="Arakawa K."/>
        </authorList>
    </citation>
    <scope>NUCLEOTIDE SEQUENCE [LARGE SCALE GENOMIC DNA]</scope>
    <source>
        <strain evidence="3">Z151</strain>
    </source>
</reference>
<sequence>MDVADQIFLLKLHHSNSTLHKLCYLLHFFVLYHQLSTSNTMKFLSLFLLSVCLLAAISIGTAYGWTHNVPCDVDCGRSIAEQDQCCRAHGFSGGHCHGGSWSWCQ</sequence>
<comment type="caution">
    <text evidence="2">The sequence shown here is derived from an EMBL/GenBank/DDBJ whole genome shotgun (WGS) entry which is preliminary data.</text>
</comment>
<evidence type="ECO:0000256" key="1">
    <source>
        <dbReference type="SAM" id="Phobius"/>
    </source>
</evidence>
<dbReference type="Proteomes" id="UP000192578">
    <property type="component" value="Unassembled WGS sequence"/>
</dbReference>
<evidence type="ECO:0000313" key="3">
    <source>
        <dbReference type="Proteomes" id="UP000192578"/>
    </source>
</evidence>
<keyword evidence="1" id="KW-0812">Transmembrane</keyword>
<organism evidence="2 3">
    <name type="scientific">Hypsibius exemplaris</name>
    <name type="common">Freshwater tardigrade</name>
    <dbReference type="NCBI Taxonomy" id="2072580"/>
    <lineage>
        <taxon>Eukaryota</taxon>
        <taxon>Metazoa</taxon>
        <taxon>Ecdysozoa</taxon>
        <taxon>Tardigrada</taxon>
        <taxon>Eutardigrada</taxon>
        <taxon>Parachela</taxon>
        <taxon>Hypsibioidea</taxon>
        <taxon>Hypsibiidae</taxon>
        <taxon>Hypsibius</taxon>
    </lineage>
</organism>
<keyword evidence="1" id="KW-1133">Transmembrane helix</keyword>
<dbReference type="Pfam" id="PF08036">
    <property type="entry name" value="Antimicrobial_6"/>
    <property type="match status" value="1"/>
</dbReference>
<feature type="transmembrane region" description="Helical" evidence="1">
    <location>
        <begin position="43"/>
        <end position="65"/>
    </location>
</feature>
<keyword evidence="3" id="KW-1185">Reference proteome</keyword>
<accession>A0A9X6NBE2</accession>
<dbReference type="AlphaFoldDB" id="A0A9X6NBE2"/>
<dbReference type="OrthoDB" id="7928468at2759"/>
<dbReference type="InterPro" id="IPR038203">
    <property type="entry name" value="Diapausin_sf"/>
</dbReference>
<evidence type="ECO:0000313" key="2">
    <source>
        <dbReference type="EMBL" id="OWA50845.1"/>
    </source>
</evidence>
<protein>
    <submittedName>
        <fullName evidence="2">Uncharacterized protein</fullName>
    </submittedName>
</protein>
<name>A0A9X6NBE2_HYPEX</name>
<gene>
    <name evidence="2" type="ORF">BV898_15349</name>
</gene>
<keyword evidence="1" id="KW-0472">Membrane</keyword>